<name>A0A0E9QGS3_ANGAN</name>
<reference evidence="2" key="2">
    <citation type="journal article" date="2015" name="Fish Shellfish Immunol.">
        <title>Early steps in the European eel (Anguilla anguilla)-Vibrio vulnificus interaction in the gills: Role of the RtxA13 toxin.</title>
        <authorList>
            <person name="Callol A."/>
            <person name="Pajuelo D."/>
            <person name="Ebbesson L."/>
            <person name="Teles M."/>
            <person name="MacKenzie S."/>
            <person name="Amaro C."/>
        </authorList>
    </citation>
    <scope>NUCLEOTIDE SEQUENCE</scope>
</reference>
<sequence>MPSECVAYITKFMTAYKPIGVMAGVYRVCSTEKLKLMEKELSAQLSALRTEIEENGILDVSALKSYSSVPIPKDISYFRVEREQILQEGLEVRPFCTWLLHVGLFWVK</sequence>
<organism evidence="2">
    <name type="scientific">Anguilla anguilla</name>
    <name type="common">European freshwater eel</name>
    <name type="synonym">Muraena anguilla</name>
    <dbReference type="NCBI Taxonomy" id="7936"/>
    <lineage>
        <taxon>Eukaryota</taxon>
        <taxon>Metazoa</taxon>
        <taxon>Chordata</taxon>
        <taxon>Craniata</taxon>
        <taxon>Vertebrata</taxon>
        <taxon>Euteleostomi</taxon>
        <taxon>Actinopterygii</taxon>
        <taxon>Neopterygii</taxon>
        <taxon>Teleostei</taxon>
        <taxon>Anguilliformes</taxon>
        <taxon>Anguillidae</taxon>
        <taxon>Anguilla</taxon>
    </lineage>
</organism>
<feature type="domain" description="DUF4549" evidence="1">
    <location>
        <begin position="25"/>
        <end position="93"/>
    </location>
</feature>
<protein>
    <recommendedName>
        <fullName evidence="1">DUF4549 domain-containing protein</fullName>
    </recommendedName>
</protein>
<evidence type="ECO:0000259" key="1">
    <source>
        <dbReference type="Pfam" id="PF15082"/>
    </source>
</evidence>
<dbReference type="AlphaFoldDB" id="A0A0E9QGS3"/>
<evidence type="ECO:0000313" key="2">
    <source>
        <dbReference type="EMBL" id="JAH15697.1"/>
    </source>
</evidence>
<dbReference type="InterPro" id="IPR029376">
    <property type="entry name" value="DUF4549"/>
</dbReference>
<reference evidence="2" key="1">
    <citation type="submission" date="2014-11" db="EMBL/GenBank/DDBJ databases">
        <authorList>
            <person name="Amaro Gonzalez C."/>
        </authorList>
    </citation>
    <scope>NUCLEOTIDE SEQUENCE</scope>
</reference>
<dbReference type="EMBL" id="GBXM01092880">
    <property type="protein sequence ID" value="JAH15697.1"/>
    <property type="molecule type" value="Transcribed_RNA"/>
</dbReference>
<dbReference type="Pfam" id="PF15082">
    <property type="entry name" value="DUF4549"/>
    <property type="match status" value="1"/>
</dbReference>
<accession>A0A0E9QGS3</accession>
<proteinExistence type="predicted"/>